<accession>A0A7V1N2L2</accession>
<dbReference type="Proteomes" id="UP000886268">
    <property type="component" value="Unassembled WGS sequence"/>
</dbReference>
<dbReference type="EMBL" id="DRKW01000195">
    <property type="protein sequence ID" value="HEB74239.1"/>
    <property type="molecule type" value="Genomic_DNA"/>
</dbReference>
<dbReference type="InterPro" id="IPR011990">
    <property type="entry name" value="TPR-like_helical_dom_sf"/>
</dbReference>
<dbReference type="Pfam" id="PF00515">
    <property type="entry name" value="TPR_1"/>
    <property type="match status" value="1"/>
</dbReference>
<name>A0A7V1N2L2_DESA2</name>
<dbReference type="InterPro" id="IPR019734">
    <property type="entry name" value="TPR_rpt"/>
</dbReference>
<keyword evidence="1" id="KW-0802">TPR repeat</keyword>
<gene>
    <name evidence="2" type="ORF">ENJ03_03355</name>
</gene>
<evidence type="ECO:0000256" key="1">
    <source>
        <dbReference type="PROSITE-ProRule" id="PRU00339"/>
    </source>
</evidence>
<dbReference type="AlphaFoldDB" id="A0A7V1N2L2"/>
<sequence>RTWEIQKQYDRALDIYQEGIQYLPEEATLYYRMALIYFLKGEKEKAKEYFKRVIQLDQGGLRQHAQKMLKDLQ</sequence>
<dbReference type="SMART" id="SM00028">
    <property type="entry name" value="TPR"/>
    <property type="match status" value="1"/>
</dbReference>
<reference evidence="2" key="1">
    <citation type="journal article" date="2020" name="mSystems">
        <title>Genome- and Community-Level Interaction Insights into Carbon Utilization and Element Cycling Functions of Hydrothermarchaeota in Hydrothermal Sediment.</title>
        <authorList>
            <person name="Zhou Z."/>
            <person name="Liu Y."/>
            <person name="Xu W."/>
            <person name="Pan J."/>
            <person name="Luo Z.H."/>
            <person name="Li M."/>
        </authorList>
    </citation>
    <scope>NUCLEOTIDE SEQUENCE [LARGE SCALE GENOMIC DNA]</scope>
    <source>
        <strain evidence="2">HyVt-45</strain>
    </source>
</reference>
<proteinExistence type="predicted"/>
<dbReference type="Gene3D" id="1.25.40.10">
    <property type="entry name" value="Tetratricopeptide repeat domain"/>
    <property type="match status" value="1"/>
</dbReference>
<dbReference type="SUPFAM" id="SSF48452">
    <property type="entry name" value="TPR-like"/>
    <property type="match status" value="1"/>
</dbReference>
<dbReference type="PROSITE" id="PS50005">
    <property type="entry name" value="TPR"/>
    <property type="match status" value="1"/>
</dbReference>
<comment type="caution">
    <text evidence="2">The sequence shown here is derived from an EMBL/GenBank/DDBJ whole genome shotgun (WGS) entry which is preliminary data.</text>
</comment>
<evidence type="ECO:0000313" key="2">
    <source>
        <dbReference type="EMBL" id="HEB74239.1"/>
    </source>
</evidence>
<feature type="non-terminal residue" evidence="2">
    <location>
        <position position="1"/>
    </location>
</feature>
<feature type="repeat" description="TPR" evidence="1">
    <location>
        <begin position="27"/>
        <end position="60"/>
    </location>
</feature>
<protein>
    <submittedName>
        <fullName evidence="2">Tetratricopeptide repeat protein</fullName>
    </submittedName>
</protein>
<organism evidence="2">
    <name type="scientific">Desulfofervidus auxilii</name>
    <dbReference type="NCBI Taxonomy" id="1621989"/>
    <lineage>
        <taxon>Bacteria</taxon>
        <taxon>Pseudomonadati</taxon>
        <taxon>Thermodesulfobacteriota</taxon>
        <taxon>Candidatus Desulfofervidia</taxon>
        <taxon>Candidatus Desulfofervidales</taxon>
        <taxon>Candidatus Desulfofervidaceae</taxon>
        <taxon>Candidatus Desulfofervidus</taxon>
    </lineage>
</organism>